<evidence type="ECO:0000256" key="5">
    <source>
        <dbReference type="ARBA" id="ARBA00012926"/>
    </source>
</evidence>
<evidence type="ECO:0000256" key="16">
    <source>
        <dbReference type="PIRNR" id="PIRNR036687"/>
    </source>
</evidence>
<dbReference type="Proteomes" id="UP000218267">
    <property type="component" value="Chromosome"/>
</dbReference>
<comment type="similarity">
    <text evidence="4 16">Belongs to the aconitase/IPM isomerase family.</text>
</comment>
<comment type="pathway">
    <text evidence="2 16">Carbohydrate metabolism; tricarboxylic acid cycle; isocitrate from oxaloacetate: step 2/2.</text>
</comment>
<name>A0A1Y1CKR0_9BACT</name>
<dbReference type="Gene3D" id="3.40.1060.10">
    <property type="entry name" value="Aconitase, Domain 2"/>
    <property type="match status" value="1"/>
</dbReference>
<dbReference type="OrthoDB" id="9758061at2"/>
<feature type="domain" description="Aconitase B swivel" evidence="20">
    <location>
        <begin position="168"/>
        <end position="370"/>
    </location>
</feature>
<evidence type="ECO:0000256" key="10">
    <source>
        <dbReference type="ARBA" id="ARBA00022723"/>
    </source>
</evidence>
<dbReference type="GO" id="GO:0019629">
    <property type="term" value="P:propionate catabolic process, 2-methylcitrate cycle"/>
    <property type="evidence" value="ECO:0007669"/>
    <property type="project" value="TreeGrafter"/>
</dbReference>
<evidence type="ECO:0000256" key="13">
    <source>
        <dbReference type="ARBA" id="ARBA00023014"/>
    </source>
</evidence>
<evidence type="ECO:0000256" key="17">
    <source>
        <dbReference type="PIRSR" id="PIRSR036687-1"/>
    </source>
</evidence>
<dbReference type="CDD" id="cd01576">
    <property type="entry name" value="AcnB_Swivel"/>
    <property type="match status" value="1"/>
</dbReference>
<keyword evidence="12 17" id="KW-0408">Iron</keyword>
<feature type="binding site" evidence="18">
    <location>
        <begin position="402"/>
        <end position="404"/>
    </location>
    <ligand>
        <name>substrate</name>
    </ligand>
</feature>
<keyword evidence="8 17" id="KW-0004">4Fe-4S</keyword>
<accession>A0A1Y1CKR0</accession>
<dbReference type="SUPFAM" id="SSF53732">
    <property type="entry name" value="Aconitase iron-sulfur domain"/>
    <property type="match status" value="1"/>
</dbReference>
<evidence type="ECO:0000313" key="23">
    <source>
        <dbReference type="Proteomes" id="UP000218267"/>
    </source>
</evidence>
<evidence type="ECO:0000259" key="20">
    <source>
        <dbReference type="Pfam" id="PF06434"/>
    </source>
</evidence>
<sequence>MLEQYLKHEASRATKGIPALPLNAEQTAELCGLLQNPIQGKEDFLLHLFKERIAPGVDDSTKVKAEFLGQILTGELSSPIITKSEAIQILGTMMGGYNVTVLVEALKDEVIAAEAAEALKGIVLVYDSFQIIADLAKDNIAAKSVIESWANADWFTKRAELPEEIKLKVYKVEGEINTDDFSPASQAFTRPDIPLHALAMGAGRFEDGIETIAGWRKEGHKVAFVGDVVGTGSSRKSAANSLLWHIGEDIPAVPNKRTAGVVIGGAIAPIFYNTTQDSGGLPIITDVSALNTGDEIIINNKKGEITRNGKVVCTYSLAPDTLTDEYRAGGRIPLIIGKALTEKSRALLGMPATAIFAVANNPQPKPNQGYTLAQKMVGKACGVEGVLPGTSCAPKMTTVGSQDTTGPMTRDEIKELACLKFEAPMFMQSFCHTAAYPKATDVAMHKSMPKFISERKGVPLKQGDGVIHSWLNRLLVPDTVGTGGDSHTRFPLGISFPAGSGLVAFAGALGFMPLDMPESVLIKFKGKLRTGITLRDAVNAIPYFAIQNGQLTVPKKNKINIFSGKIIEMEGLDDITVEQAFELTDATAERSAAAGCIKLSEESVIEYVKSNVALMESMIKMGYDDAKTIQNRIDACNEWLAKPVLLSRDENAEYAATIEIDLSEIHEPILCCPNDPDDVKLLSDVQNTEIQDVFIGSCMTNIGHFRACEKIWNGLTPSDKVRTYIAPPTRMDQAVLKEEATFATFSQLGVRIETPGCSLCMGNQLRVPDKVNVYSTSTRNFNNRMGTGAQVYLGSAELGAVVSVLGKLPTPAVYIEIYKEKIQAHEKTIYKYMQFDEMDMEDALYQRRDL</sequence>
<dbReference type="GO" id="GO:0046872">
    <property type="term" value="F:metal ion binding"/>
    <property type="evidence" value="ECO:0007669"/>
    <property type="project" value="UniProtKB-KW"/>
</dbReference>
<comment type="pathway">
    <text evidence="3">Organic acid metabolism; propanoate degradation.</text>
</comment>
<dbReference type="InterPro" id="IPR036008">
    <property type="entry name" value="Aconitase_4Fe-4S_dom"/>
</dbReference>
<evidence type="ECO:0000256" key="1">
    <source>
        <dbReference type="ARBA" id="ARBA00000118"/>
    </source>
</evidence>
<dbReference type="EMBL" id="AP018042">
    <property type="protein sequence ID" value="BAX80890.1"/>
    <property type="molecule type" value="Genomic_DNA"/>
</dbReference>
<dbReference type="GO" id="GO:0047456">
    <property type="term" value="F:2-methylisocitrate dehydratase activity"/>
    <property type="evidence" value="ECO:0007669"/>
    <property type="project" value="UniProtKB-EC"/>
</dbReference>
<dbReference type="InterPro" id="IPR018136">
    <property type="entry name" value="Aconitase_4Fe-4S_BS"/>
</dbReference>
<evidence type="ECO:0000256" key="11">
    <source>
        <dbReference type="ARBA" id="ARBA00022884"/>
    </source>
</evidence>
<dbReference type="GO" id="GO:0003994">
    <property type="term" value="F:aconitate hydratase activity"/>
    <property type="evidence" value="ECO:0007669"/>
    <property type="project" value="UniProtKB-EC"/>
</dbReference>
<dbReference type="InterPro" id="IPR015933">
    <property type="entry name" value="Aconitase_B_HEAT-like_dom"/>
</dbReference>
<feature type="binding site" evidence="18">
    <location>
        <position position="486"/>
    </location>
    <ligand>
        <name>substrate</name>
    </ligand>
</feature>
<feature type="binding site" evidence="18">
    <location>
        <position position="190"/>
    </location>
    <ligand>
        <name>substrate</name>
    </ligand>
</feature>
<gene>
    <name evidence="22" type="ORF">ALGA_2572</name>
</gene>
<dbReference type="InterPro" id="IPR015928">
    <property type="entry name" value="Aconitase/3IPM_dehydase_swvl"/>
</dbReference>
<comment type="catalytic activity">
    <reaction evidence="15 16">
        <text>citrate = D-threo-isocitrate</text>
        <dbReference type="Rhea" id="RHEA:10336"/>
        <dbReference type="ChEBI" id="CHEBI:15562"/>
        <dbReference type="ChEBI" id="CHEBI:16947"/>
        <dbReference type="EC" id="4.2.1.3"/>
    </reaction>
</comment>
<dbReference type="InterPro" id="IPR001030">
    <property type="entry name" value="Acoase/IPM_deHydtase_lsu_aba"/>
</dbReference>
<evidence type="ECO:0000256" key="6">
    <source>
        <dbReference type="ARBA" id="ARBA00013250"/>
    </source>
</evidence>
<dbReference type="InterPro" id="IPR015931">
    <property type="entry name" value="Acnase/IPM_dHydase_lsu_aba_1/3"/>
</dbReference>
<protein>
    <recommendedName>
        <fullName evidence="7 16">Aconitate hydratase B</fullName>
        <ecNumber evidence="5 16">4.2.1.3</ecNumber>
        <ecNumber evidence="6 16">4.2.1.99</ecNumber>
    </recommendedName>
    <alternativeName>
        <fullName evidence="16">2-methylisocitrate dehydratase</fullName>
    </alternativeName>
</protein>
<feature type="binding site" evidence="17">
    <location>
        <position position="757"/>
    </location>
    <ligand>
        <name>[4Fe-4S] cluster</name>
        <dbReference type="ChEBI" id="CHEBI:49883"/>
    </ligand>
</feature>
<dbReference type="UniPathway" id="UPA00946"/>
<dbReference type="Pfam" id="PF00330">
    <property type="entry name" value="Aconitase"/>
    <property type="match status" value="1"/>
</dbReference>
<dbReference type="Gene3D" id="1.25.40.310">
    <property type="entry name" value="Aconitate B, HEAT-like domain"/>
    <property type="match status" value="1"/>
</dbReference>
<dbReference type="GO" id="GO:0003723">
    <property type="term" value="F:RNA binding"/>
    <property type="evidence" value="ECO:0007669"/>
    <property type="project" value="UniProtKB-KW"/>
</dbReference>
<evidence type="ECO:0000259" key="19">
    <source>
        <dbReference type="Pfam" id="PF00330"/>
    </source>
</evidence>
<dbReference type="KEGG" id="mbas:ALGA_2572"/>
<dbReference type="Gene3D" id="3.30.499.10">
    <property type="entry name" value="Aconitase, domain 3"/>
    <property type="match status" value="2"/>
</dbReference>
<dbReference type="GO" id="GO:0006099">
    <property type="term" value="P:tricarboxylic acid cycle"/>
    <property type="evidence" value="ECO:0007669"/>
    <property type="project" value="UniProtKB-UniPathway"/>
</dbReference>
<comment type="cofactor">
    <cofactor evidence="17">
        <name>[4Fe-4S] cluster</name>
        <dbReference type="ChEBI" id="CHEBI:49883"/>
    </cofactor>
    <text evidence="17">Binds 1 [4Fe-4S] cluster per subunit.</text>
</comment>
<evidence type="ECO:0000256" key="8">
    <source>
        <dbReference type="ARBA" id="ARBA00022485"/>
    </source>
</evidence>
<feature type="binding site" evidence="17">
    <location>
        <position position="698"/>
    </location>
    <ligand>
        <name>[4Fe-4S] cluster</name>
        <dbReference type="ChEBI" id="CHEBI:49883"/>
    </ligand>
</feature>
<dbReference type="AlphaFoldDB" id="A0A1Y1CKR0"/>
<feature type="binding site" evidence="18">
    <location>
        <position position="784"/>
    </location>
    <ligand>
        <name>substrate</name>
    </ligand>
</feature>
<dbReference type="EC" id="4.2.1.99" evidence="6 16"/>
<dbReference type="InterPro" id="IPR004406">
    <property type="entry name" value="Aconitase_B"/>
</dbReference>
<evidence type="ECO:0000256" key="9">
    <source>
        <dbReference type="ARBA" id="ARBA00022532"/>
    </source>
</evidence>
<dbReference type="GO" id="GO:0005829">
    <property type="term" value="C:cytosol"/>
    <property type="evidence" value="ECO:0007669"/>
    <property type="project" value="InterPro"/>
</dbReference>
<dbReference type="SUPFAM" id="SSF52016">
    <property type="entry name" value="LeuD/IlvD-like"/>
    <property type="match status" value="1"/>
</dbReference>
<evidence type="ECO:0000256" key="7">
    <source>
        <dbReference type="ARBA" id="ARBA00019379"/>
    </source>
</evidence>
<keyword evidence="9 16" id="KW-0816">Tricarboxylic acid cycle</keyword>
<keyword evidence="13 17" id="KW-0411">Iron-sulfur</keyword>
<keyword evidence="14 16" id="KW-0456">Lyase</keyword>
<reference evidence="22 23" key="1">
    <citation type="journal article" date="2018" name="Mar. Genomics">
        <title>Complete genome sequence of Marinifilaceae bacterium strain SPP2, isolated from the Antarctic marine sediment.</title>
        <authorList>
            <person name="Watanabe M."/>
            <person name="Kojima H."/>
            <person name="Fukui M."/>
        </authorList>
    </citation>
    <scope>NUCLEOTIDE SEQUENCE [LARGE SCALE GENOMIC DNA]</scope>
    <source>
        <strain evidence="22 23">SPP2</strain>
    </source>
</reference>
<dbReference type="CDD" id="cd01581">
    <property type="entry name" value="AcnB"/>
    <property type="match status" value="1"/>
</dbReference>
<comment type="catalytic activity">
    <reaction evidence="1 16">
        <text>(2S,3R)-3-hydroxybutane-1,2,3-tricarboxylate = 2-methyl-cis-aconitate + H2O</text>
        <dbReference type="Rhea" id="RHEA:17941"/>
        <dbReference type="ChEBI" id="CHEBI:15377"/>
        <dbReference type="ChEBI" id="CHEBI:57429"/>
        <dbReference type="ChEBI" id="CHEBI:57872"/>
        <dbReference type="EC" id="4.2.1.99"/>
    </reaction>
</comment>
<evidence type="ECO:0000256" key="2">
    <source>
        <dbReference type="ARBA" id="ARBA00004717"/>
    </source>
</evidence>
<reference evidence="23" key="2">
    <citation type="journal article" date="2020" name="Antonie Van Leeuwenhoek">
        <title>Labilibaculum antarcticum sp. nov., a novel facultative anaerobic, psychrotorelant bacterium isolated from marine sediment of Antarctica.</title>
        <authorList>
            <person name="Watanabe M."/>
            <person name="Kojima H."/>
            <person name="Fukui M."/>
        </authorList>
    </citation>
    <scope>NUCLEOTIDE SEQUENCE [LARGE SCALE GENOMIC DNA]</scope>
    <source>
        <strain evidence="23">SPP2</strain>
    </source>
</reference>
<dbReference type="PROSITE" id="PS01244">
    <property type="entry name" value="ACONITASE_2"/>
    <property type="match status" value="1"/>
</dbReference>
<dbReference type="InterPro" id="IPR036288">
    <property type="entry name" value="Aconitase_B_HEAT-like_dom_sf"/>
</dbReference>
<dbReference type="InterPro" id="IPR050926">
    <property type="entry name" value="Aconitase/IPM_isomerase"/>
</dbReference>
<feature type="binding site" evidence="18">
    <location>
        <position position="779"/>
    </location>
    <ligand>
        <name>substrate</name>
    </ligand>
</feature>
<evidence type="ECO:0000313" key="22">
    <source>
        <dbReference type="EMBL" id="BAX80890.1"/>
    </source>
</evidence>
<evidence type="ECO:0000256" key="3">
    <source>
        <dbReference type="ARBA" id="ARBA00005026"/>
    </source>
</evidence>
<dbReference type="Pfam" id="PF11791">
    <property type="entry name" value="Aconitase_B_N"/>
    <property type="match status" value="1"/>
</dbReference>
<evidence type="ECO:0000256" key="4">
    <source>
        <dbReference type="ARBA" id="ARBA00007185"/>
    </source>
</evidence>
<dbReference type="GO" id="GO:0051539">
    <property type="term" value="F:4 iron, 4 sulfur cluster binding"/>
    <property type="evidence" value="ECO:0007669"/>
    <property type="project" value="UniProtKB-KW"/>
</dbReference>
<dbReference type="Gene3D" id="3.20.19.10">
    <property type="entry name" value="Aconitase, domain 4"/>
    <property type="match status" value="1"/>
</dbReference>
<dbReference type="InterPro" id="IPR015932">
    <property type="entry name" value="Aconitase_dom2"/>
</dbReference>
<evidence type="ECO:0000259" key="21">
    <source>
        <dbReference type="Pfam" id="PF11791"/>
    </source>
</evidence>
<keyword evidence="10 17" id="KW-0479">Metal-binding</keyword>
<feature type="binding site" evidence="17">
    <location>
        <position position="760"/>
    </location>
    <ligand>
        <name>[4Fe-4S] cluster</name>
        <dbReference type="ChEBI" id="CHEBI:49883"/>
    </ligand>
</feature>
<dbReference type="NCBIfam" id="TIGR00117">
    <property type="entry name" value="acnB"/>
    <property type="match status" value="1"/>
</dbReference>
<feature type="domain" description="Aconitase B HEAT-like" evidence="21">
    <location>
        <begin position="4"/>
        <end position="155"/>
    </location>
</feature>
<evidence type="ECO:0000256" key="14">
    <source>
        <dbReference type="ARBA" id="ARBA00023239"/>
    </source>
</evidence>
<dbReference type="Pfam" id="PF06434">
    <property type="entry name" value="Aconitase_2_N"/>
    <property type="match status" value="1"/>
</dbReference>
<dbReference type="RefSeq" id="WP_096429728.1">
    <property type="nucleotide sequence ID" value="NZ_AP018042.1"/>
</dbReference>
<dbReference type="PIRSF" id="PIRSF036687">
    <property type="entry name" value="AcnB"/>
    <property type="match status" value="1"/>
</dbReference>
<evidence type="ECO:0000256" key="15">
    <source>
        <dbReference type="ARBA" id="ARBA00023501"/>
    </source>
</evidence>
<dbReference type="NCBIfam" id="NF006690">
    <property type="entry name" value="PRK09238.1"/>
    <property type="match status" value="1"/>
</dbReference>
<dbReference type="PANTHER" id="PTHR43160:SF4">
    <property type="entry name" value="ACONITATE HYDRATASE B"/>
    <property type="match status" value="1"/>
</dbReference>
<feature type="binding site" evidence="18">
    <location>
        <begin position="233"/>
        <end position="235"/>
    </location>
    <ligand>
        <name>substrate</name>
    </ligand>
</feature>
<evidence type="ECO:0000256" key="18">
    <source>
        <dbReference type="PIRSR" id="PIRSR036687-2"/>
    </source>
</evidence>
<keyword evidence="11" id="KW-0694">RNA-binding</keyword>
<dbReference type="UniPathway" id="UPA00223">
    <property type="reaction ID" value="UER00718"/>
</dbReference>
<keyword evidence="23" id="KW-1185">Reference proteome</keyword>
<dbReference type="PANTHER" id="PTHR43160">
    <property type="entry name" value="ACONITATE HYDRATASE B"/>
    <property type="match status" value="1"/>
</dbReference>
<feature type="domain" description="Aconitase/3-isopropylmalate dehydratase large subunit alpha/beta/alpha" evidence="19">
    <location>
        <begin position="460"/>
        <end position="806"/>
    </location>
</feature>
<proteinExistence type="inferred from homology"/>
<evidence type="ECO:0000256" key="12">
    <source>
        <dbReference type="ARBA" id="ARBA00023004"/>
    </source>
</evidence>
<dbReference type="EC" id="4.2.1.3" evidence="5 16"/>
<organism evidence="22 23">
    <name type="scientific">Labilibaculum antarcticum</name>
    <dbReference type="NCBI Taxonomy" id="1717717"/>
    <lineage>
        <taxon>Bacteria</taxon>
        <taxon>Pseudomonadati</taxon>
        <taxon>Bacteroidota</taxon>
        <taxon>Bacteroidia</taxon>
        <taxon>Marinilabiliales</taxon>
        <taxon>Marinifilaceae</taxon>
        <taxon>Labilibaculum</taxon>
    </lineage>
</organism>
<dbReference type="SUPFAM" id="SSF74778">
    <property type="entry name" value="Aconitase B, N-terminal domain"/>
    <property type="match status" value="1"/>
</dbReference>
<dbReference type="InterPro" id="IPR015929">
    <property type="entry name" value="Aconitase_B_swivel"/>
</dbReference>